<protein>
    <recommendedName>
        <fullName evidence="4">T9SS type A sorting domain-containing protein</fullName>
    </recommendedName>
</protein>
<gene>
    <name evidence="2" type="ORF">SAMN05192573_110159</name>
</gene>
<feature type="chain" id="PRO_5011614978" description="T9SS type A sorting domain-containing protein" evidence="1">
    <location>
        <begin position="31"/>
        <end position="1161"/>
    </location>
</feature>
<feature type="signal peptide" evidence="1">
    <location>
        <begin position="1"/>
        <end position="30"/>
    </location>
</feature>
<organism evidence="2 3">
    <name type="scientific">Mucilaginibacter gossypii</name>
    <dbReference type="NCBI Taxonomy" id="551996"/>
    <lineage>
        <taxon>Bacteria</taxon>
        <taxon>Pseudomonadati</taxon>
        <taxon>Bacteroidota</taxon>
        <taxon>Sphingobacteriia</taxon>
        <taxon>Sphingobacteriales</taxon>
        <taxon>Sphingobacteriaceae</taxon>
        <taxon>Mucilaginibacter</taxon>
    </lineage>
</organism>
<evidence type="ECO:0000256" key="1">
    <source>
        <dbReference type="SAM" id="SignalP"/>
    </source>
</evidence>
<keyword evidence="1" id="KW-0732">Signal</keyword>
<evidence type="ECO:0000313" key="3">
    <source>
        <dbReference type="Proteomes" id="UP000199705"/>
    </source>
</evidence>
<dbReference type="AlphaFoldDB" id="A0A1G8D8W3"/>
<sequence>MHLRDVFKTPRKFFLLLLINLFFCASNALASYTFAWDGSSSTDWNTTANWTISGSGSGTATYPGSGGRTDDIVQFGVTGSIYTNQPVLATSVTVGSITFGSIQYISTYVLSGTTLTGTVLTVNGATLTVAGDITQNYNSSTSGTSIFNDIRGTGTVTCTNLQFGSTASVTTSSFSFLILEASAFTVSNNVNINLNVRQINGSGIRLEGGTMTINGQINFTNRGVTARNSGYFTVNARTSYKVTNTNTNPTLVLANTSAIGTLVTPYSSANFYGDHNPGGKATVRYTGSNPLIYTTATLGFGPGGGVVNTNASTDPIYDNLVIQGTGTAVIGGSASTGQTSYLNVDSTLTTNSNVSFSNPTNTTTTIGAAGSTAATWTNNSAATITGGTGSIDINGTLSNAGTMNMGTGALNISRNYTNTGTFTPNPSALISFDGTTQTLTDATATGTNFYNVTFTTGGTKTMASGSTFTVAPTYTLNVNSSSTLAVGNVTSTTTALTILSTAAGDASIGSLSAGAITGSINVQRYVKGTLRRYMLMSSPVLNTTSTFLTTGSLSTYNLLPLIATTYITGPGGTTNGFDDATATGNSPSVFVYDENAPVTSDVNQVLNNEYKPFSSTSQGLPPANGFLYYFRGSRSVANPFVRPFPATDNATLNFFGTVIKGTGASNATLTANIVNFPSTPPTYYTATAVSAPATLSYHTSTPTVKQGLNLIGNPYASVIDLHTLYTVNTTNKFYYMLVKDASTGTNSSSTKFALYDASTGSIGTGASRYALSGQGFFTVATSASAIKFDETMKVAYSNYSGALPSTPVFNVVGSPSKNITASFAASPATNNVESSIPRLTMNLVQDAIVHNSTDINFDENATDKFVPGEDAPYYRPSGQVDLFYSLSSDSVGCFANYTGNLEKLKRVNLIVTFSNYGTYKLTSPVKKNIDERYSIYLKDKYTNDSLDVVNNAEYAFKVDANPASYAHDRFYLKIGIVPGHDYRLLSFNGKKVAEGISLNWETDNESNFTKFAVQKSADGGKTFLTIDSLQSTATGKYSYTDQTPGSGQIVYRLSQNLVTGETKLSDNLNFEIRPGPGVSKFLVYPTVVSASTVNIKLEQTSSKPVRISIVSPSGAIVRKLSATGTNTFQENVNSLGRGLYIVVAVNESTGDRIGSGMFFKQ</sequence>
<accession>A0A1G8D8W3</accession>
<dbReference type="Proteomes" id="UP000199705">
    <property type="component" value="Unassembled WGS sequence"/>
</dbReference>
<proteinExistence type="predicted"/>
<reference evidence="3" key="1">
    <citation type="submission" date="2016-10" db="EMBL/GenBank/DDBJ databases">
        <authorList>
            <person name="Varghese N."/>
            <person name="Submissions S."/>
        </authorList>
    </citation>
    <scope>NUCLEOTIDE SEQUENCE [LARGE SCALE GENOMIC DNA]</scope>
    <source>
        <strain evidence="3">Gh-67</strain>
    </source>
</reference>
<evidence type="ECO:0000313" key="2">
    <source>
        <dbReference type="EMBL" id="SDH54186.1"/>
    </source>
</evidence>
<dbReference type="STRING" id="551996.SAMN05192573_110159"/>
<dbReference type="EMBL" id="FNCG01000010">
    <property type="protein sequence ID" value="SDH54186.1"/>
    <property type="molecule type" value="Genomic_DNA"/>
</dbReference>
<name>A0A1G8D8W3_9SPHI</name>
<keyword evidence="3" id="KW-1185">Reference proteome</keyword>
<evidence type="ECO:0008006" key="4">
    <source>
        <dbReference type="Google" id="ProtNLM"/>
    </source>
</evidence>